<evidence type="ECO:0000313" key="2">
    <source>
        <dbReference type="Proteomes" id="UP000516957"/>
    </source>
</evidence>
<proteinExistence type="predicted"/>
<dbReference type="EMBL" id="JACCBE010000001">
    <property type="protein sequence ID" value="NYD58836.1"/>
    <property type="molecule type" value="Genomic_DNA"/>
</dbReference>
<evidence type="ECO:0000313" key="1">
    <source>
        <dbReference type="EMBL" id="NYD58836.1"/>
    </source>
</evidence>
<protein>
    <submittedName>
        <fullName evidence="1">Uncharacterized protein</fullName>
    </submittedName>
</protein>
<dbReference type="AlphaFoldDB" id="A0A7Y9JS14"/>
<dbReference type="Proteomes" id="UP000516957">
    <property type="component" value="Unassembled WGS sequence"/>
</dbReference>
<keyword evidence="2" id="KW-1185">Reference proteome</keyword>
<comment type="caution">
    <text evidence="1">The sequence shown here is derived from an EMBL/GenBank/DDBJ whole genome shotgun (WGS) entry which is preliminary data.</text>
</comment>
<dbReference type="RefSeq" id="WP_179616385.1">
    <property type="nucleotide sequence ID" value="NZ_CP059163.1"/>
</dbReference>
<name>A0A7Y9JS14_9ACTN</name>
<sequence length="182" mass="20277">MGSTTLHWVRRRAWPLALVTALLIGVGSAGWWATHPDVFDDVGGYGFRSERDSGRTMYFGIVTTSLHDERRDLELRSVRPVVRANTADAELTVYLCEIDPDARFGSVMAQRVPPTKTCSTFEPVTEGTRFLTGKGSPHQQLVLEVRTTRRGVVKVKGAEVSYRDGLRRGTELTGGYLTHRAR</sequence>
<organism evidence="1 2">
    <name type="scientific">Nocardioides marinisabuli</name>
    <dbReference type="NCBI Taxonomy" id="419476"/>
    <lineage>
        <taxon>Bacteria</taxon>
        <taxon>Bacillati</taxon>
        <taxon>Actinomycetota</taxon>
        <taxon>Actinomycetes</taxon>
        <taxon>Propionibacteriales</taxon>
        <taxon>Nocardioidaceae</taxon>
        <taxon>Nocardioides</taxon>
    </lineage>
</organism>
<gene>
    <name evidence="1" type="ORF">BKA08_003074</name>
</gene>
<reference evidence="1 2" key="1">
    <citation type="submission" date="2020-07" db="EMBL/GenBank/DDBJ databases">
        <title>Sequencing the genomes of 1000 actinobacteria strains.</title>
        <authorList>
            <person name="Klenk H.-P."/>
        </authorList>
    </citation>
    <scope>NUCLEOTIDE SEQUENCE [LARGE SCALE GENOMIC DNA]</scope>
    <source>
        <strain evidence="1 2">DSM 18965</strain>
    </source>
</reference>
<accession>A0A7Y9JS14</accession>